<dbReference type="InterPro" id="IPR047296">
    <property type="entry name" value="GIY-YIG_UvrC_Cho"/>
</dbReference>
<feature type="domain" description="GIY-YIG" evidence="8">
    <location>
        <begin position="17"/>
        <end position="96"/>
    </location>
</feature>
<keyword evidence="5 6" id="KW-0234">DNA repair</keyword>
<organism evidence="10 11">
    <name type="scientific">Dialister invisus</name>
    <dbReference type="NCBI Taxonomy" id="218538"/>
    <lineage>
        <taxon>Bacteria</taxon>
        <taxon>Bacillati</taxon>
        <taxon>Bacillota</taxon>
        <taxon>Negativicutes</taxon>
        <taxon>Veillonellales</taxon>
        <taxon>Veillonellaceae</taxon>
        <taxon>Dialister</taxon>
    </lineage>
</organism>
<dbReference type="GO" id="GO:0005737">
    <property type="term" value="C:cytoplasm"/>
    <property type="evidence" value="ECO:0007669"/>
    <property type="project" value="UniProtKB-SubCell"/>
</dbReference>
<dbReference type="InterPro" id="IPR010994">
    <property type="entry name" value="RuvA_2-like"/>
</dbReference>
<dbReference type="NCBIfam" id="TIGR00194">
    <property type="entry name" value="uvrC"/>
    <property type="match status" value="1"/>
</dbReference>
<dbReference type="InterPro" id="IPR050066">
    <property type="entry name" value="UvrABC_protein_C"/>
</dbReference>
<dbReference type="CDD" id="cd10434">
    <property type="entry name" value="GIY-YIG_UvrC_Cho"/>
    <property type="match status" value="1"/>
</dbReference>
<evidence type="ECO:0000313" key="11">
    <source>
        <dbReference type="Proteomes" id="UP000757890"/>
    </source>
</evidence>
<protein>
    <recommendedName>
        <fullName evidence="6">UvrABC system protein C</fullName>
        <shortName evidence="6">Protein UvrC</shortName>
    </recommendedName>
    <alternativeName>
        <fullName evidence="6">Excinuclease ABC subunit C</fullName>
    </alternativeName>
</protein>
<dbReference type="GO" id="GO:0006289">
    <property type="term" value="P:nucleotide-excision repair"/>
    <property type="evidence" value="ECO:0007669"/>
    <property type="project" value="UniProtKB-UniRule"/>
</dbReference>
<evidence type="ECO:0000256" key="6">
    <source>
        <dbReference type="HAMAP-Rule" id="MF_00203"/>
    </source>
</evidence>
<evidence type="ECO:0000313" key="10">
    <source>
        <dbReference type="EMBL" id="MBF1128910.1"/>
    </source>
</evidence>
<dbReference type="Gene3D" id="3.30.420.340">
    <property type="entry name" value="UvrC, RNAse H endonuclease domain"/>
    <property type="match status" value="1"/>
</dbReference>
<dbReference type="Pfam" id="PF22920">
    <property type="entry name" value="UvrC_RNaseH"/>
    <property type="match status" value="1"/>
</dbReference>
<comment type="function">
    <text evidence="6">The UvrABC repair system catalyzes the recognition and processing of DNA lesions. UvrC both incises the 5' and 3' sides of the lesion. The N-terminal half is responsible for the 3' incision and the C-terminal half is responsible for the 5' incision.</text>
</comment>
<evidence type="ECO:0000259" key="8">
    <source>
        <dbReference type="PROSITE" id="PS50164"/>
    </source>
</evidence>
<comment type="subcellular location">
    <subcellularLocation>
        <location evidence="6">Cytoplasm</location>
    </subcellularLocation>
</comment>
<dbReference type="Pfam" id="PF08459">
    <property type="entry name" value="UvrC_RNaseH_dom"/>
    <property type="match status" value="1"/>
</dbReference>
<keyword evidence="2 6" id="KW-0227">DNA damage</keyword>
<dbReference type="InterPro" id="IPR001943">
    <property type="entry name" value="UVR_dom"/>
</dbReference>
<dbReference type="PANTHER" id="PTHR30562:SF1">
    <property type="entry name" value="UVRABC SYSTEM PROTEIN C"/>
    <property type="match status" value="1"/>
</dbReference>
<dbReference type="PROSITE" id="PS50164">
    <property type="entry name" value="GIY_YIG"/>
    <property type="match status" value="1"/>
</dbReference>
<dbReference type="InterPro" id="IPR036876">
    <property type="entry name" value="UVR_dom_sf"/>
</dbReference>
<dbReference type="InterPro" id="IPR001162">
    <property type="entry name" value="UvrC_RNase_H_dom"/>
</dbReference>
<dbReference type="GO" id="GO:0009380">
    <property type="term" value="C:excinuclease repair complex"/>
    <property type="evidence" value="ECO:0007669"/>
    <property type="project" value="InterPro"/>
</dbReference>
<evidence type="ECO:0000256" key="1">
    <source>
        <dbReference type="ARBA" id="ARBA00022490"/>
    </source>
</evidence>
<comment type="subunit">
    <text evidence="6">Interacts with UvrB in an incision complex.</text>
</comment>
<accession>A0A930FP68</accession>
<dbReference type="InterPro" id="IPR038476">
    <property type="entry name" value="UvrC_RNase_H_dom_sf"/>
</dbReference>
<keyword evidence="3 6" id="KW-0228">DNA excision</keyword>
<dbReference type="EMBL" id="JABZMK010000005">
    <property type="protein sequence ID" value="MBF1128910.1"/>
    <property type="molecule type" value="Genomic_DNA"/>
</dbReference>
<evidence type="ECO:0000256" key="3">
    <source>
        <dbReference type="ARBA" id="ARBA00022769"/>
    </source>
</evidence>
<dbReference type="SUPFAM" id="SSF46600">
    <property type="entry name" value="C-terminal UvrC-binding domain of UvrB"/>
    <property type="match status" value="1"/>
</dbReference>
<dbReference type="Gene3D" id="1.10.150.20">
    <property type="entry name" value="5' to 3' exonuclease, C-terminal subdomain"/>
    <property type="match status" value="1"/>
</dbReference>
<keyword evidence="6" id="KW-0742">SOS response</keyword>
<dbReference type="SUPFAM" id="SSF47781">
    <property type="entry name" value="RuvA domain 2-like"/>
    <property type="match status" value="1"/>
</dbReference>
<dbReference type="Proteomes" id="UP000757890">
    <property type="component" value="Unassembled WGS sequence"/>
</dbReference>
<dbReference type="FunFam" id="3.40.1440.10:FF:000001">
    <property type="entry name" value="UvrABC system protein C"/>
    <property type="match status" value="1"/>
</dbReference>
<dbReference type="Gene3D" id="3.40.1440.10">
    <property type="entry name" value="GIY-YIG endonuclease"/>
    <property type="match status" value="1"/>
</dbReference>
<name>A0A930FP68_9FIRM</name>
<dbReference type="Pfam" id="PF02151">
    <property type="entry name" value="UVR"/>
    <property type="match status" value="1"/>
</dbReference>
<dbReference type="PANTHER" id="PTHR30562">
    <property type="entry name" value="UVRC/OXIDOREDUCTASE"/>
    <property type="match status" value="1"/>
</dbReference>
<dbReference type="GO" id="GO:0003677">
    <property type="term" value="F:DNA binding"/>
    <property type="evidence" value="ECO:0007669"/>
    <property type="project" value="UniProtKB-UniRule"/>
</dbReference>
<evidence type="ECO:0000256" key="4">
    <source>
        <dbReference type="ARBA" id="ARBA00022881"/>
    </source>
</evidence>
<evidence type="ECO:0000256" key="2">
    <source>
        <dbReference type="ARBA" id="ARBA00022763"/>
    </source>
</evidence>
<dbReference type="Pfam" id="PF01541">
    <property type="entry name" value="GIY-YIG"/>
    <property type="match status" value="1"/>
</dbReference>
<reference evidence="10" key="1">
    <citation type="submission" date="2020-04" db="EMBL/GenBank/DDBJ databases">
        <title>Deep metagenomics examines the oral microbiome during advanced dental caries in children, revealing novel taxa and co-occurrences with host molecules.</title>
        <authorList>
            <person name="Baker J.L."/>
            <person name="Morton J.T."/>
            <person name="Dinis M."/>
            <person name="Alvarez R."/>
            <person name="Tran N.C."/>
            <person name="Knight R."/>
            <person name="Edlund A."/>
        </authorList>
    </citation>
    <scope>NUCLEOTIDE SEQUENCE</scope>
    <source>
        <strain evidence="10">JCVI_32_bin.14</strain>
    </source>
</reference>
<comment type="caution">
    <text evidence="10">The sequence shown here is derived from an EMBL/GenBank/DDBJ whole genome shotgun (WGS) entry which is preliminary data.</text>
</comment>
<evidence type="ECO:0000259" key="7">
    <source>
        <dbReference type="PROSITE" id="PS50151"/>
    </source>
</evidence>
<dbReference type="SUPFAM" id="SSF82771">
    <property type="entry name" value="GIY-YIG endonuclease"/>
    <property type="match status" value="1"/>
</dbReference>
<proteinExistence type="inferred from homology"/>
<dbReference type="GO" id="GO:0009381">
    <property type="term" value="F:excinuclease ABC activity"/>
    <property type="evidence" value="ECO:0007669"/>
    <property type="project" value="UniProtKB-UniRule"/>
</dbReference>
<evidence type="ECO:0000259" key="9">
    <source>
        <dbReference type="PROSITE" id="PS50165"/>
    </source>
</evidence>
<feature type="domain" description="UvrC family homology region profile" evidence="9">
    <location>
        <begin position="254"/>
        <end position="482"/>
    </location>
</feature>
<dbReference type="Gene3D" id="4.10.860.10">
    <property type="entry name" value="UVR domain"/>
    <property type="match status" value="1"/>
</dbReference>
<dbReference type="PROSITE" id="PS50165">
    <property type="entry name" value="UVRC"/>
    <property type="match status" value="1"/>
</dbReference>
<comment type="similarity">
    <text evidence="6">Belongs to the UvrC family.</text>
</comment>
<keyword evidence="1 6" id="KW-0963">Cytoplasm</keyword>
<dbReference type="Pfam" id="PF14520">
    <property type="entry name" value="HHH_5"/>
    <property type="match status" value="1"/>
</dbReference>
<dbReference type="PROSITE" id="PS50151">
    <property type="entry name" value="UVR"/>
    <property type="match status" value="1"/>
</dbReference>
<sequence length="625" mass="72230">METINTLIRAKVDALPDSPGVYRWKDKDGRVIYVGKAVNLKNRVRSYVREDKNRSPKVAAMIRHAADLDITMTATEMEALILECNLIKELHPKYNISLRDDKSYPYVKITVNEKWPRILVTRNIRRDDGAKYFGPFTDVGSLRKTLSLIRRLYPIRTCRSMKVSRPCLQYHMNLCCAPCWNHCTEEQYHEYVVKTCDLFEGKNTELVKALQKDMESASEEMNFERAAVLRDQLHAVQSVQQRQNIVSKEGDFDVVGMSRLDEHAGLEIFYIRYGKMVGKENLSIPDSLHETDEDIIAAFIKNFYGANPSSVPKEIILPILPQESLLLTAWLSKLRNGDVKIYVPERGFKRRLKDMAQSNAAKYLADKKLQWEYQDAREQGAVNKLKKLLHLLKLPERIECFDISHNQGAETTGSMVVFESGRPNKKEYRRFKLQSTQGTPDDFKSMAEVMARRYGIETKWPRPDLIVLDGGKGQLDAALPVIRSCGIDTPVIGLAKRMEEIYVEGQTDPIIIDPHEPALQLLQFIRDEAHRFVIAYHRKWTSKRNTESILDHIAGIGPQRRNALWHAFRSLDEMRNATVEELTRVKGMNKTAAENVFRFFRMKKDEKRMLVEGFIDRERDDLSEF</sequence>
<evidence type="ECO:0000256" key="5">
    <source>
        <dbReference type="ARBA" id="ARBA00023204"/>
    </source>
</evidence>
<gene>
    <name evidence="6 10" type="primary">uvrC</name>
    <name evidence="10" type="ORF">HXL70_02565</name>
</gene>
<feature type="domain" description="UVR" evidence="7">
    <location>
        <begin position="204"/>
        <end position="239"/>
    </location>
</feature>
<keyword evidence="4 6" id="KW-0267">Excision nuclease</keyword>
<dbReference type="InterPro" id="IPR004791">
    <property type="entry name" value="UvrC"/>
</dbReference>
<dbReference type="InterPro" id="IPR035901">
    <property type="entry name" value="GIY-YIG_endonuc_sf"/>
</dbReference>
<dbReference type="InterPro" id="IPR000305">
    <property type="entry name" value="GIY-YIG_endonuc"/>
</dbReference>
<dbReference type="HAMAP" id="MF_00203">
    <property type="entry name" value="UvrC"/>
    <property type="match status" value="1"/>
</dbReference>
<dbReference type="SMART" id="SM00465">
    <property type="entry name" value="GIYc"/>
    <property type="match status" value="1"/>
</dbReference>
<dbReference type="GO" id="GO:0009432">
    <property type="term" value="P:SOS response"/>
    <property type="evidence" value="ECO:0007669"/>
    <property type="project" value="UniProtKB-UniRule"/>
</dbReference>
<dbReference type="AlphaFoldDB" id="A0A930FP68"/>